<gene>
    <name evidence="1" type="ORF">EZS28_029798</name>
</gene>
<comment type="caution">
    <text evidence="1">The sequence shown here is derived from an EMBL/GenBank/DDBJ whole genome shotgun (WGS) entry which is preliminary data.</text>
</comment>
<dbReference type="AlphaFoldDB" id="A0A5J4UVI0"/>
<evidence type="ECO:0000313" key="2">
    <source>
        <dbReference type="Proteomes" id="UP000324800"/>
    </source>
</evidence>
<dbReference type="EMBL" id="SNRW01011794">
    <property type="protein sequence ID" value="KAA6374676.1"/>
    <property type="molecule type" value="Genomic_DNA"/>
</dbReference>
<feature type="non-terminal residue" evidence="1">
    <location>
        <position position="325"/>
    </location>
</feature>
<name>A0A5J4UVI0_9EUKA</name>
<dbReference type="Proteomes" id="UP000324800">
    <property type="component" value="Unassembled WGS sequence"/>
</dbReference>
<evidence type="ECO:0000313" key="1">
    <source>
        <dbReference type="EMBL" id="KAA6374676.1"/>
    </source>
</evidence>
<sequence>MIEGYENANGSDAYLTIDAQDEWTDENYMDKATDLFKGSTSPVNQSVAVEVRLTNQTVTTKQYITLPTEIDQDIQQPKTPEIICELECTPTETTSITECECQIIGDPRSQCQSQYPLICTSKGYPSPDCICPSESVTQGYTKTQCEKDKFCSVITSQTIEECSCVDDDPRSQCAPPSPPDVCISKGQPTLDCICPSESVIEGYTKVLCEYDKLYQTSCIPEITTPVNECGCLALNDPRAQCQKLCVPTVETPVSQCQCLAINDPRQACKKACVPTIGTSIEDCACLAINDPRQVCQKACIPTSETPISQCGCLEINDPRQACKKA</sequence>
<accession>A0A5J4UVI0</accession>
<organism evidence="1 2">
    <name type="scientific">Streblomastix strix</name>
    <dbReference type="NCBI Taxonomy" id="222440"/>
    <lineage>
        <taxon>Eukaryota</taxon>
        <taxon>Metamonada</taxon>
        <taxon>Preaxostyla</taxon>
        <taxon>Oxymonadida</taxon>
        <taxon>Streblomastigidae</taxon>
        <taxon>Streblomastix</taxon>
    </lineage>
</organism>
<protein>
    <submittedName>
        <fullName evidence="1">Uncharacterized protein</fullName>
    </submittedName>
</protein>
<proteinExistence type="predicted"/>
<reference evidence="1 2" key="1">
    <citation type="submission" date="2019-03" db="EMBL/GenBank/DDBJ databases">
        <title>Single cell metagenomics reveals metabolic interactions within the superorganism composed of flagellate Streblomastix strix and complex community of Bacteroidetes bacteria on its surface.</title>
        <authorList>
            <person name="Treitli S.C."/>
            <person name="Kolisko M."/>
            <person name="Husnik F."/>
            <person name="Keeling P."/>
            <person name="Hampl V."/>
        </authorList>
    </citation>
    <scope>NUCLEOTIDE SEQUENCE [LARGE SCALE GENOMIC DNA]</scope>
    <source>
        <strain evidence="1">ST1C</strain>
    </source>
</reference>